<sequence length="322" mass="37006">MYSKVLAALLIGAVLLQQTTAASAPAPQASQATEEQDTPEALAALEARLAENDEIDERAVNFLNVKNWNEKTIDNKYDPDDLPALAYALDQIYTGNAASFKKMVRLQLYLYQKFEDEGDDNDKYTFNVAYYFLKMKKDKQYSNLSSDLKSKLNEYISYLPPSLDFFFFQPSFCLLNRKYLQYVYATETPIDSQRDHIFVFKSNNINANQRPWMTKVSDVSTNRQTKLKITLKQNKSKRVAYLERGNYGGKKNLVAAWHSSFQEPDNYEWNVSLYQNQLIFSQNGRVICASGSTYDQNRRYVQGVAGNGLNAPECQWYAKRCP</sequence>
<protein>
    <submittedName>
        <fullName evidence="2">(Mediterranean fruit fly) hypothetical protein</fullName>
    </submittedName>
</protein>
<dbReference type="Proteomes" id="UP000606786">
    <property type="component" value="Unassembled WGS sequence"/>
</dbReference>
<name>A0A811V995_CERCA</name>
<dbReference type="AlphaFoldDB" id="A0A811V995"/>
<feature type="signal peptide" evidence="1">
    <location>
        <begin position="1"/>
        <end position="21"/>
    </location>
</feature>
<gene>
    <name evidence="2" type="ORF">CCAP1982_LOCUS20889</name>
</gene>
<organism evidence="2 3">
    <name type="scientific">Ceratitis capitata</name>
    <name type="common">Mediterranean fruit fly</name>
    <name type="synonym">Tephritis capitata</name>
    <dbReference type="NCBI Taxonomy" id="7213"/>
    <lineage>
        <taxon>Eukaryota</taxon>
        <taxon>Metazoa</taxon>
        <taxon>Ecdysozoa</taxon>
        <taxon>Arthropoda</taxon>
        <taxon>Hexapoda</taxon>
        <taxon>Insecta</taxon>
        <taxon>Pterygota</taxon>
        <taxon>Neoptera</taxon>
        <taxon>Endopterygota</taxon>
        <taxon>Diptera</taxon>
        <taxon>Brachycera</taxon>
        <taxon>Muscomorpha</taxon>
        <taxon>Tephritoidea</taxon>
        <taxon>Tephritidae</taxon>
        <taxon>Ceratitis</taxon>
        <taxon>Ceratitis</taxon>
    </lineage>
</organism>
<reference evidence="2" key="1">
    <citation type="submission" date="2020-11" db="EMBL/GenBank/DDBJ databases">
        <authorList>
            <person name="Whitehead M."/>
        </authorList>
    </citation>
    <scope>NUCLEOTIDE SEQUENCE</scope>
    <source>
        <strain evidence="2">EGII</strain>
    </source>
</reference>
<dbReference type="OrthoDB" id="7973909at2759"/>
<evidence type="ECO:0000256" key="1">
    <source>
        <dbReference type="SAM" id="SignalP"/>
    </source>
</evidence>
<dbReference type="EMBL" id="CAJHJT010000056">
    <property type="protein sequence ID" value="CAD7012788.1"/>
    <property type="molecule type" value="Genomic_DNA"/>
</dbReference>
<keyword evidence="3" id="KW-1185">Reference proteome</keyword>
<evidence type="ECO:0000313" key="3">
    <source>
        <dbReference type="Proteomes" id="UP000606786"/>
    </source>
</evidence>
<feature type="chain" id="PRO_5032656632" evidence="1">
    <location>
        <begin position="22"/>
        <end position="322"/>
    </location>
</feature>
<comment type="caution">
    <text evidence="2">The sequence shown here is derived from an EMBL/GenBank/DDBJ whole genome shotgun (WGS) entry which is preliminary data.</text>
</comment>
<evidence type="ECO:0000313" key="2">
    <source>
        <dbReference type="EMBL" id="CAD7012788.1"/>
    </source>
</evidence>
<proteinExistence type="predicted"/>
<accession>A0A811V995</accession>
<keyword evidence="1" id="KW-0732">Signal</keyword>
<dbReference type="KEGG" id="ccat:101448948"/>